<dbReference type="PANTHER" id="PTHR10110:SF86">
    <property type="entry name" value="SODIUM_HYDROGEN EXCHANGER 7"/>
    <property type="match status" value="1"/>
</dbReference>
<reference evidence="13" key="1">
    <citation type="journal article" date="2024" name="Gigascience">
        <title>Chromosome-level genome of the poultry shaft louse Menopon gallinae provides insight into the host-switching and adaptive evolution of parasitic lice.</title>
        <authorList>
            <person name="Xu Y."/>
            <person name="Ma L."/>
            <person name="Liu S."/>
            <person name="Liang Y."/>
            <person name="Liu Q."/>
            <person name="He Z."/>
            <person name="Tian L."/>
            <person name="Duan Y."/>
            <person name="Cai W."/>
            <person name="Li H."/>
            <person name="Song F."/>
        </authorList>
    </citation>
    <scope>NUCLEOTIDE SEQUENCE</scope>
    <source>
        <strain evidence="13">Cailab_2023a</strain>
    </source>
</reference>
<dbReference type="GO" id="GO:0015385">
    <property type="term" value="F:sodium:proton antiporter activity"/>
    <property type="evidence" value="ECO:0007669"/>
    <property type="project" value="InterPro"/>
</dbReference>
<dbReference type="GO" id="GO:0015386">
    <property type="term" value="F:potassium:proton antiporter activity"/>
    <property type="evidence" value="ECO:0007669"/>
    <property type="project" value="TreeGrafter"/>
</dbReference>
<dbReference type="PANTHER" id="PTHR10110">
    <property type="entry name" value="SODIUM/HYDROGEN EXCHANGER"/>
    <property type="match status" value="1"/>
</dbReference>
<dbReference type="GO" id="GO:0005886">
    <property type="term" value="C:plasma membrane"/>
    <property type="evidence" value="ECO:0007669"/>
    <property type="project" value="UniProtKB-SubCell"/>
</dbReference>
<keyword evidence="2" id="KW-0813">Transport</keyword>
<keyword evidence="8 11" id="KW-0472">Membrane</keyword>
<dbReference type="InterPro" id="IPR014710">
    <property type="entry name" value="RmlC-like_jellyroll"/>
</dbReference>
<dbReference type="InterPro" id="IPR018490">
    <property type="entry name" value="cNMP-bd_dom_sf"/>
</dbReference>
<protein>
    <recommendedName>
        <fullName evidence="12">Cation/H+ exchanger transmembrane domain-containing protein</fullName>
    </recommendedName>
</protein>
<feature type="transmembrane region" description="Helical" evidence="11">
    <location>
        <begin position="205"/>
        <end position="231"/>
    </location>
</feature>
<evidence type="ECO:0000256" key="10">
    <source>
        <dbReference type="SAM" id="MobiDB-lite"/>
    </source>
</evidence>
<dbReference type="Gene3D" id="2.60.120.10">
    <property type="entry name" value="Jelly Rolls"/>
    <property type="match status" value="1"/>
</dbReference>
<keyword evidence="7" id="KW-0406">Ion transport</keyword>
<keyword evidence="9" id="KW-0739">Sodium transport</keyword>
<feature type="transmembrane region" description="Helical" evidence="11">
    <location>
        <begin position="398"/>
        <end position="417"/>
    </location>
</feature>
<feature type="transmembrane region" description="Helical" evidence="11">
    <location>
        <begin position="623"/>
        <end position="645"/>
    </location>
</feature>
<evidence type="ECO:0000256" key="4">
    <source>
        <dbReference type="ARBA" id="ARBA00022692"/>
    </source>
</evidence>
<evidence type="ECO:0000256" key="1">
    <source>
        <dbReference type="ARBA" id="ARBA00004651"/>
    </source>
</evidence>
<comment type="caution">
    <text evidence="13">The sequence shown here is derived from an EMBL/GenBank/DDBJ whole genome shotgun (WGS) entry which is preliminary data.</text>
</comment>
<accession>A0AAW2HTF4</accession>
<feature type="transmembrane region" description="Helical" evidence="11">
    <location>
        <begin position="106"/>
        <end position="130"/>
    </location>
</feature>
<keyword evidence="5 11" id="KW-1133">Transmembrane helix</keyword>
<name>A0AAW2HTF4_9NEOP</name>
<dbReference type="InterPro" id="IPR027359">
    <property type="entry name" value="Volt_channel_dom_sf"/>
</dbReference>
<keyword evidence="6" id="KW-0915">Sodium</keyword>
<dbReference type="GO" id="GO:0098719">
    <property type="term" value="P:sodium ion import across plasma membrane"/>
    <property type="evidence" value="ECO:0007669"/>
    <property type="project" value="TreeGrafter"/>
</dbReference>
<dbReference type="SUPFAM" id="SSF51206">
    <property type="entry name" value="cAMP-binding domain-like"/>
    <property type="match status" value="1"/>
</dbReference>
<feature type="region of interest" description="Disordered" evidence="10">
    <location>
        <begin position="1210"/>
        <end position="1244"/>
    </location>
</feature>
<comment type="subcellular location">
    <subcellularLocation>
        <location evidence="1">Cell membrane</location>
        <topology evidence="1">Multi-pass membrane protein</topology>
    </subcellularLocation>
</comment>
<evidence type="ECO:0000256" key="7">
    <source>
        <dbReference type="ARBA" id="ARBA00023065"/>
    </source>
</evidence>
<evidence type="ECO:0000259" key="12">
    <source>
        <dbReference type="Pfam" id="PF00999"/>
    </source>
</evidence>
<evidence type="ECO:0000313" key="13">
    <source>
        <dbReference type="EMBL" id="KAL0273173.1"/>
    </source>
</evidence>
<dbReference type="Pfam" id="PF00999">
    <property type="entry name" value="Na_H_Exchanger"/>
    <property type="match status" value="1"/>
</dbReference>
<feature type="transmembrane region" description="Helical" evidence="11">
    <location>
        <begin position="657"/>
        <end position="685"/>
    </location>
</feature>
<evidence type="ECO:0000256" key="3">
    <source>
        <dbReference type="ARBA" id="ARBA00022475"/>
    </source>
</evidence>
<gene>
    <name evidence="13" type="ORF">PYX00_005910</name>
</gene>
<feature type="region of interest" description="Disordered" evidence="10">
    <location>
        <begin position="1353"/>
        <end position="1445"/>
    </location>
</feature>
<dbReference type="InterPro" id="IPR006153">
    <property type="entry name" value="Cation/H_exchanger_TM"/>
</dbReference>
<evidence type="ECO:0000256" key="5">
    <source>
        <dbReference type="ARBA" id="ARBA00022989"/>
    </source>
</evidence>
<feature type="transmembrane region" description="Helical" evidence="11">
    <location>
        <begin position="243"/>
        <end position="276"/>
    </location>
</feature>
<feature type="transmembrane region" description="Helical" evidence="11">
    <location>
        <begin position="327"/>
        <end position="351"/>
    </location>
</feature>
<dbReference type="SUPFAM" id="SSF81324">
    <property type="entry name" value="Voltage-gated potassium channels"/>
    <property type="match status" value="1"/>
</dbReference>
<feature type="transmembrane region" description="Helical" evidence="11">
    <location>
        <begin position="296"/>
        <end position="315"/>
    </location>
</feature>
<evidence type="ECO:0000256" key="2">
    <source>
        <dbReference type="ARBA" id="ARBA00022448"/>
    </source>
</evidence>
<organism evidence="13">
    <name type="scientific">Menopon gallinae</name>
    <name type="common">poultry shaft louse</name>
    <dbReference type="NCBI Taxonomy" id="328185"/>
    <lineage>
        <taxon>Eukaryota</taxon>
        <taxon>Metazoa</taxon>
        <taxon>Ecdysozoa</taxon>
        <taxon>Arthropoda</taxon>
        <taxon>Hexapoda</taxon>
        <taxon>Insecta</taxon>
        <taxon>Pterygota</taxon>
        <taxon>Neoptera</taxon>
        <taxon>Paraneoptera</taxon>
        <taxon>Psocodea</taxon>
        <taxon>Troctomorpha</taxon>
        <taxon>Phthiraptera</taxon>
        <taxon>Amblycera</taxon>
        <taxon>Menoponidae</taxon>
        <taxon>Menopon</taxon>
    </lineage>
</organism>
<evidence type="ECO:0000256" key="9">
    <source>
        <dbReference type="ARBA" id="ARBA00023201"/>
    </source>
</evidence>
<evidence type="ECO:0000256" key="8">
    <source>
        <dbReference type="ARBA" id="ARBA00023136"/>
    </source>
</evidence>
<feature type="transmembrane region" description="Helical" evidence="11">
    <location>
        <begin position="72"/>
        <end position="94"/>
    </location>
</feature>
<feature type="domain" description="Cation/H+ exchanger transmembrane" evidence="12">
    <location>
        <begin position="38"/>
        <end position="422"/>
    </location>
</feature>
<feature type="compositionally biased region" description="Basic and acidic residues" evidence="10">
    <location>
        <begin position="1406"/>
        <end position="1432"/>
    </location>
</feature>
<keyword evidence="3" id="KW-1003">Cell membrane</keyword>
<proteinExistence type="predicted"/>
<sequence>MSEWMDRVPTEAELGVLYVCLCIGFGGIIRNVLKCLNLGDVRIPYSSCILLLGIVMGLIALASNLLDQLSKFIGKLFVFNLSSIVFTPLVFKTAFQMDIHIFMKSFPQIIVISTLGLTFATLVNGLFLHYITVEKWPFTVVLLFGLMASLTDIKETWKFVGQFKNLGVLLAGEEMIIASISMFLYELLAHFDNGPVSIGPGSVNIIVSIALYKLFVPVLIGLILGKVYAYFISLDRCDFFTNVAASCFLSITLLYSVQLFLGVSGVLTLIIFGIILCCSKRQMASEVEHSLTQFWFLVYRLFIYIIYVDAGIAAVDAYNKYGQKRDIIGIILTYILCLLSRSLMFIILMPILKRIGYSLSWKYITVLVWGALKGTSTLVFALCIHMDNSIFGDATNKVVIYAVGLVLMQMLINGTTLRKVVKLLGLSSISIIKISNMNSVMKHVMTVRDRSINMLKMNRLFADADWDVVRNATNIVHPYKEYEPEAGNFGEREETAFRATKCPDCDREITHQPSSKELGEIKKEAYLRILKAKKVSYWRQYEWGLMSKEANRTLVGTVDTAIEKNHGLMDVNNLENLWKPRGHAVRLRNQLVKFLPKSEGSSTLKMPLKKWQTKIYKTVSSLWWEYSIFLLVALSIVSVVLDYVYRPTFDNIQEIVLVSMSTVIFILLFIQIAFNILAIGCYNYMGSVWHFIDMVTFAITFFYLFYIYKFYVSQNKLHDTQLILLSLSTSRLLITVRLIRIYHVVRATIPKIVEHLDKKIDVQLAHGYDVGKGFVTGELEVLKLLPRFVSDKNVLQEIKVQIEADRLAITKEIGILQRNRPTTVITVKTRESMAAVLHAMKESTKEMKDGGLLDNEEFKLLSKAIEERQKLMRKRYLTISPCQPDMLLRQVSWLHDNEETASFLISHAYMVNLNFEEILLKTDEEPQGIYILVSGLVRMAFTPNFRKLDNLAKRGALPNVDYPVNVNYNEPQEDYIVSGNVIGEIGILTRRTYDATITCESSVQAYFISIDVMNYAMKSQAGGYHGLEQRIWKAVSVRIACIILSAVPAYQSWTQEMIQIHLERAFVPKLNTVKLFMSSDIMDAVLLIQGRAIDIINKDIYLAPSYIPRTVRKLRFLDNESGAEPGIEPILLIVPAKDVDEQELMDNIEGDVFSLVSTINTKREKLAYEKREKKPRIGSGVGQYKGGVRSIAQGYPESFDAPTIRFVSESQEQVDYPSRHFDRDAERETESPGEGAEDEDEIGKGHFVSTMSLVKAGEDEEDRDSLHIIDRSRFSLRSDDEEHPRLYTFSYFNYKSLCKLNYDEDTLDSSPNPSSVVFSQHDAQSLLSEKRKKRGPGTSMSILSDITSIDVWNTDEPGREERDPVRMERNKEQRDREISEPRPNARGPGKSGQKKAERTKRKSLLKKNERSPGKSDQKKDERGPDDHRRDEQDPGEGQSKTSREK</sequence>
<evidence type="ECO:0000256" key="11">
    <source>
        <dbReference type="SAM" id="Phobius"/>
    </source>
</evidence>
<evidence type="ECO:0000256" key="6">
    <source>
        <dbReference type="ARBA" id="ARBA00023053"/>
    </source>
</evidence>
<feature type="transmembrane region" description="Helical" evidence="11">
    <location>
        <begin position="363"/>
        <end position="386"/>
    </location>
</feature>
<feature type="transmembrane region" description="Helical" evidence="11">
    <location>
        <begin position="165"/>
        <end position="185"/>
    </location>
</feature>
<feature type="transmembrane region" description="Helical" evidence="11">
    <location>
        <begin position="15"/>
        <end position="33"/>
    </location>
</feature>
<feature type="transmembrane region" description="Helical" evidence="11">
    <location>
        <begin position="136"/>
        <end position="153"/>
    </location>
</feature>
<dbReference type="GO" id="GO:0051453">
    <property type="term" value="P:regulation of intracellular pH"/>
    <property type="evidence" value="ECO:0007669"/>
    <property type="project" value="TreeGrafter"/>
</dbReference>
<feature type="transmembrane region" description="Helical" evidence="11">
    <location>
        <begin position="45"/>
        <end position="66"/>
    </location>
</feature>
<feature type="transmembrane region" description="Helical" evidence="11">
    <location>
        <begin position="691"/>
        <end position="710"/>
    </location>
</feature>
<dbReference type="EMBL" id="JARGDH010000003">
    <property type="protein sequence ID" value="KAL0273173.1"/>
    <property type="molecule type" value="Genomic_DNA"/>
</dbReference>
<keyword evidence="4 11" id="KW-0812">Transmembrane</keyword>
<dbReference type="Gene3D" id="1.20.120.350">
    <property type="entry name" value="Voltage-gated potassium channels. Chain C"/>
    <property type="match status" value="1"/>
</dbReference>
<feature type="compositionally biased region" description="Basic and acidic residues" evidence="10">
    <location>
        <begin position="1356"/>
        <end position="1380"/>
    </location>
</feature>
<feature type="compositionally biased region" description="Basic and acidic residues" evidence="10">
    <location>
        <begin position="1217"/>
        <end position="1230"/>
    </location>
</feature>
<dbReference type="InterPro" id="IPR018422">
    <property type="entry name" value="Cation/H_exchanger_CPA1"/>
</dbReference>